<dbReference type="AlphaFoldDB" id="A0A375IEI0"/>
<dbReference type="Proteomes" id="UP000255505">
    <property type="component" value="Chromosome I"/>
</dbReference>
<proteinExistence type="predicted"/>
<evidence type="ECO:0000256" key="1">
    <source>
        <dbReference type="SAM" id="MobiDB-lite"/>
    </source>
</evidence>
<gene>
    <name evidence="2" type="ORF">CT19425_70180</name>
</gene>
<reference evidence="2 3" key="1">
    <citation type="submission" date="2018-01" db="EMBL/GenBank/DDBJ databases">
        <authorList>
            <person name="Gaut B.S."/>
            <person name="Morton B.R."/>
            <person name="Clegg M.T."/>
            <person name="Duvall M.R."/>
        </authorList>
    </citation>
    <scope>NUCLEOTIDE SEQUENCE [LARGE SCALE GENOMIC DNA]</scope>
    <source>
        <strain evidence="2">Cupriavidus taiwanensis LMG 19425</strain>
    </source>
</reference>
<feature type="compositionally biased region" description="Basic and acidic residues" evidence="1">
    <location>
        <begin position="182"/>
        <end position="198"/>
    </location>
</feature>
<feature type="region of interest" description="Disordered" evidence="1">
    <location>
        <begin position="173"/>
        <end position="209"/>
    </location>
</feature>
<evidence type="ECO:0000313" key="3">
    <source>
        <dbReference type="Proteomes" id="UP000255505"/>
    </source>
</evidence>
<sequence length="209" mass="22456">MTKINAALRGGGGLIRRHVQVLLTTHSSQLAASAELETMTMIVGNRAFPPGRSHTRLEPDDYDFLRRFLDATKADLFFARALPPIRPMVFMFAAPAGAPTRLPPVATLSNGSAVDLLSLAARYRFGNDLDYATIEPGFDRVIELVGEDVARAIEKGWISAAKTIALGPAQRGTRGSIAAASRRTDGAGRHRSHARDGSARNPGFAVPRP</sequence>
<protein>
    <submittedName>
        <fullName evidence="2">Uncharacterized protein</fullName>
    </submittedName>
</protein>
<dbReference type="RefSeq" id="WP_115662268.1">
    <property type="nucleotide sequence ID" value="NZ_JAYMSA010000011.1"/>
</dbReference>
<accession>A0A375IEI0</accession>
<dbReference type="EMBL" id="LT991976">
    <property type="protein sequence ID" value="SPK72480.1"/>
    <property type="molecule type" value="Genomic_DNA"/>
</dbReference>
<name>A0A375IEI0_9BURK</name>
<evidence type="ECO:0000313" key="2">
    <source>
        <dbReference type="EMBL" id="SPK72480.1"/>
    </source>
</evidence>
<organism evidence="2 3">
    <name type="scientific">Cupriavidus taiwanensis</name>
    <dbReference type="NCBI Taxonomy" id="164546"/>
    <lineage>
        <taxon>Bacteria</taxon>
        <taxon>Pseudomonadati</taxon>
        <taxon>Pseudomonadota</taxon>
        <taxon>Betaproteobacteria</taxon>
        <taxon>Burkholderiales</taxon>
        <taxon>Burkholderiaceae</taxon>
        <taxon>Cupriavidus</taxon>
    </lineage>
</organism>